<evidence type="ECO:0000313" key="2">
    <source>
        <dbReference type="EMBL" id="TBE73766.1"/>
    </source>
</evidence>
<feature type="domain" description="Arc-like DNA binding" evidence="1">
    <location>
        <begin position="2"/>
        <end position="37"/>
    </location>
</feature>
<dbReference type="Pfam" id="PF03869">
    <property type="entry name" value="Arc"/>
    <property type="match status" value="1"/>
</dbReference>
<proteinExistence type="predicted"/>
<accession>A0ABY1Y3Q9</accession>
<dbReference type="EMBL" id="SILG01000001">
    <property type="protein sequence ID" value="TBE73766.1"/>
    <property type="molecule type" value="Genomic_DNA"/>
</dbReference>
<dbReference type="InterPro" id="IPR010985">
    <property type="entry name" value="Ribbon_hlx_hlx"/>
</dbReference>
<protein>
    <submittedName>
        <fullName evidence="2">Arc family DNA-binding protein</fullName>
    </submittedName>
</protein>
<gene>
    <name evidence="2" type="ORF">ELH03_17555</name>
</gene>
<dbReference type="SUPFAM" id="SSF47598">
    <property type="entry name" value="Ribbon-helix-helix"/>
    <property type="match status" value="1"/>
</dbReference>
<keyword evidence="2" id="KW-0238">DNA-binding</keyword>
<evidence type="ECO:0000313" key="3">
    <source>
        <dbReference type="Proteomes" id="UP000291302"/>
    </source>
</evidence>
<evidence type="ECO:0000259" key="1">
    <source>
        <dbReference type="Pfam" id="PF03869"/>
    </source>
</evidence>
<dbReference type="Gene3D" id="1.10.1220.10">
    <property type="entry name" value="Met repressor-like"/>
    <property type="match status" value="1"/>
</dbReference>
<dbReference type="InterPro" id="IPR005569">
    <property type="entry name" value="Arc_DNA-bd_dom"/>
</dbReference>
<keyword evidence="3" id="KW-1185">Reference proteome</keyword>
<organism evidence="2 3">
    <name type="scientific">Rhizobium beringeri</name>
    <dbReference type="NCBI Taxonomy" id="3019934"/>
    <lineage>
        <taxon>Bacteria</taxon>
        <taxon>Pseudomonadati</taxon>
        <taxon>Pseudomonadota</taxon>
        <taxon>Alphaproteobacteria</taxon>
        <taxon>Hyphomicrobiales</taxon>
        <taxon>Rhizobiaceae</taxon>
        <taxon>Rhizobium/Agrobacterium group</taxon>
        <taxon>Rhizobium</taxon>
    </lineage>
</organism>
<name>A0ABY1Y3Q9_9HYPH</name>
<comment type="caution">
    <text evidence="2">The sequence shown here is derived from an EMBL/GenBank/DDBJ whole genome shotgun (WGS) entry which is preliminary data.</text>
</comment>
<dbReference type="RefSeq" id="WP_130806799.1">
    <property type="nucleotide sequence ID" value="NZ_SILG01000001.1"/>
</dbReference>
<dbReference type="InterPro" id="IPR013321">
    <property type="entry name" value="Arc_rbn_hlx_hlx"/>
</dbReference>
<reference evidence="2 3" key="1">
    <citation type="submission" date="2019-02" db="EMBL/GenBank/DDBJ databases">
        <title>The genomic architecture of introgression among sibling species of bacteria.</title>
        <authorList>
            <person name="Cavassim M.I.A."/>
            <person name="Moeskjaer S."/>
            <person name="Moslemi C."/>
            <person name="Fields B."/>
            <person name="Bachmann A."/>
            <person name="Vilhjalmsson B."/>
            <person name="Schierup M.H."/>
            <person name="Young J.P.W."/>
            <person name="Andersen S.U."/>
        </authorList>
    </citation>
    <scope>NUCLEOTIDE SEQUENCE [LARGE SCALE GENOMIC DNA]</scope>
    <source>
        <strain evidence="2 3">SM51</strain>
    </source>
</reference>
<dbReference type="GO" id="GO:0003677">
    <property type="term" value="F:DNA binding"/>
    <property type="evidence" value="ECO:0007669"/>
    <property type="project" value="UniProtKB-KW"/>
</dbReference>
<sequence>MVRLPVEMKAFVADQSERNGSSQNSEIIRCIRERMEKVRPQAATGTSPN</sequence>
<dbReference type="Proteomes" id="UP000291302">
    <property type="component" value="Unassembled WGS sequence"/>
</dbReference>